<dbReference type="RefSeq" id="WP_322936272.1">
    <property type="nucleotide sequence ID" value="NZ_CP141059.1"/>
</dbReference>
<accession>A0ABZ0ZJ33</accession>
<evidence type="ECO:0000313" key="2">
    <source>
        <dbReference type="Proteomes" id="UP001327225"/>
    </source>
</evidence>
<proteinExistence type="predicted"/>
<sequence length="326" mass="35848">MLDMLRRLHVATIRGIKMNTATPTRPEFHGTIDRLREIRPRIAASLERLDLPEGGPHQQTFARLLQELDSFSASSRHDVQAAVLANMFEVVARGDAEDYAETALLSQTWGKRVAQVQNEFEDQLGIAPNRPYTTAAVLRLARGEHIRGVLTDAGHTDADAERIAAECGKVALRLLLEGVDGANPVPLPDSPELLRLIVEKRGVSVWRALLANIAANPFGPEARQLTDLAHEAELPPVALVVEACTRAYRKRIEVAERLEVSREIRRLVAISGCSQRRFAAHIGTSASRLSTYVNGLVTPSATLMVRIRWAAAELTPSMAERSRLAS</sequence>
<dbReference type="InterPro" id="IPR010982">
    <property type="entry name" value="Lambda_DNA-bd_dom_sf"/>
</dbReference>
<reference evidence="2" key="1">
    <citation type="submission" date="2023-12" db="EMBL/GenBank/DDBJ databases">
        <title>Novel species in genus Nocardioides.</title>
        <authorList>
            <person name="Zhou H."/>
        </authorList>
    </citation>
    <scope>NUCLEOTIDE SEQUENCE [LARGE SCALE GENOMIC DNA]</scope>
    <source>
        <strain evidence="2">HM61</strain>
    </source>
</reference>
<dbReference type="InterPro" id="IPR001387">
    <property type="entry name" value="Cro/C1-type_HTH"/>
</dbReference>
<name>A0ABZ0ZJ33_9ACTN</name>
<dbReference type="EMBL" id="CP141059">
    <property type="protein sequence ID" value="WQQ24532.1"/>
    <property type="molecule type" value="Genomic_DNA"/>
</dbReference>
<organism evidence="1 2">
    <name type="scientific">Nocardioides bizhenqiangii</name>
    <dbReference type="NCBI Taxonomy" id="3095076"/>
    <lineage>
        <taxon>Bacteria</taxon>
        <taxon>Bacillati</taxon>
        <taxon>Actinomycetota</taxon>
        <taxon>Actinomycetes</taxon>
        <taxon>Propionibacteriales</taxon>
        <taxon>Nocardioidaceae</taxon>
        <taxon>Nocardioides</taxon>
    </lineage>
</organism>
<gene>
    <name evidence="1" type="ORF">SHK19_11170</name>
</gene>
<dbReference type="CDD" id="cd00093">
    <property type="entry name" value="HTH_XRE"/>
    <property type="match status" value="1"/>
</dbReference>
<dbReference type="Proteomes" id="UP001327225">
    <property type="component" value="Chromosome"/>
</dbReference>
<keyword evidence="2" id="KW-1185">Reference proteome</keyword>
<dbReference type="SUPFAM" id="SSF47413">
    <property type="entry name" value="lambda repressor-like DNA-binding domains"/>
    <property type="match status" value="1"/>
</dbReference>
<protein>
    <submittedName>
        <fullName evidence="1">Helix-turn-helix transcriptional regulator</fullName>
    </submittedName>
</protein>
<evidence type="ECO:0000313" key="1">
    <source>
        <dbReference type="EMBL" id="WQQ24532.1"/>
    </source>
</evidence>